<dbReference type="Pfam" id="PF02585">
    <property type="entry name" value="PIG-L"/>
    <property type="match status" value="1"/>
</dbReference>
<dbReference type="Gene3D" id="3.40.50.10320">
    <property type="entry name" value="LmbE-like"/>
    <property type="match status" value="1"/>
</dbReference>
<sequence length="329" mass="34344">MQILRGPGGLVIAAGIGALLSCALLAYAFSWRVRGAIQNRIAHADAVWGVVIAGAAAACLICLAVLAIAATSGTWTTRPTAYLGLLVLVFISAIPVVLVEFGLRPGAAADTAPVRATQGPEASRLLVVSAHPDDLELACGGTVARLAAQGSHVKVLVMSSGTVGGDPAARRREAVAGAAVLGVHDVTVLDFADTRLADHSRELIEAIEAVAVAFRPTVVLTHSEHDQHQDHHAVNRAVVRACRQAPTILGFESPSATRAFNPSVFVDIDGFLDLKVRAVASHVDQAGKPYMTAARVRGVAAFRGTQAKRVHAEGFEPVRYTTSLQEASL</sequence>
<organism evidence="3 4">
    <name type="scientific">Serinibacter salmoneus</name>
    <dbReference type="NCBI Taxonomy" id="556530"/>
    <lineage>
        <taxon>Bacteria</taxon>
        <taxon>Bacillati</taxon>
        <taxon>Actinomycetota</taxon>
        <taxon>Actinomycetes</taxon>
        <taxon>Micrococcales</taxon>
        <taxon>Beutenbergiaceae</taxon>
        <taxon>Serinibacter</taxon>
    </lineage>
</organism>
<name>A0A2A9D5Q0_9MICO</name>
<dbReference type="AlphaFoldDB" id="A0A2A9D5Q0"/>
<evidence type="ECO:0000313" key="3">
    <source>
        <dbReference type="EMBL" id="PFG21180.1"/>
    </source>
</evidence>
<evidence type="ECO:0000256" key="2">
    <source>
        <dbReference type="SAM" id="Phobius"/>
    </source>
</evidence>
<keyword evidence="2" id="KW-0472">Membrane</keyword>
<dbReference type="PANTHER" id="PTHR12993">
    <property type="entry name" value="N-ACETYLGLUCOSAMINYL-PHOSPHATIDYLINOSITOL DE-N-ACETYLASE-RELATED"/>
    <property type="match status" value="1"/>
</dbReference>
<evidence type="ECO:0000256" key="1">
    <source>
        <dbReference type="ARBA" id="ARBA00022833"/>
    </source>
</evidence>
<proteinExistence type="predicted"/>
<dbReference type="Proteomes" id="UP000224915">
    <property type="component" value="Unassembled WGS sequence"/>
</dbReference>
<comment type="caution">
    <text evidence="3">The sequence shown here is derived from an EMBL/GenBank/DDBJ whole genome shotgun (WGS) entry which is preliminary data.</text>
</comment>
<keyword evidence="1" id="KW-0862">Zinc</keyword>
<feature type="transmembrane region" description="Helical" evidence="2">
    <location>
        <begin position="46"/>
        <end position="69"/>
    </location>
</feature>
<keyword evidence="4" id="KW-1185">Reference proteome</keyword>
<protein>
    <submittedName>
        <fullName evidence="3">LmbE family N-acetylglucosaminyl deacetylase</fullName>
    </submittedName>
</protein>
<accession>A0A2A9D5Q0</accession>
<evidence type="ECO:0000313" key="4">
    <source>
        <dbReference type="Proteomes" id="UP000224915"/>
    </source>
</evidence>
<feature type="transmembrane region" description="Helical" evidence="2">
    <location>
        <begin position="81"/>
        <end position="103"/>
    </location>
</feature>
<gene>
    <name evidence="3" type="ORF">ATL40_2803</name>
</gene>
<dbReference type="GO" id="GO:0016811">
    <property type="term" value="F:hydrolase activity, acting on carbon-nitrogen (but not peptide) bonds, in linear amides"/>
    <property type="evidence" value="ECO:0007669"/>
    <property type="project" value="TreeGrafter"/>
</dbReference>
<dbReference type="GO" id="GO:0016137">
    <property type="term" value="P:glycoside metabolic process"/>
    <property type="evidence" value="ECO:0007669"/>
    <property type="project" value="UniProtKB-ARBA"/>
</dbReference>
<reference evidence="3 4" key="1">
    <citation type="submission" date="2017-10" db="EMBL/GenBank/DDBJ databases">
        <title>Sequencing the genomes of 1000 actinobacteria strains.</title>
        <authorList>
            <person name="Klenk H.-P."/>
        </authorList>
    </citation>
    <scope>NUCLEOTIDE SEQUENCE [LARGE SCALE GENOMIC DNA]</scope>
    <source>
        <strain evidence="3 4">DSM 21801</strain>
    </source>
</reference>
<dbReference type="InterPro" id="IPR024078">
    <property type="entry name" value="LmbE-like_dom_sf"/>
</dbReference>
<dbReference type="InterPro" id="IPR003737">
    <property type="entry name" value="GlcNAc_PI_deacetylase-related"/>
</dbReference>
<dbReference type="PANTHER" id="PTHR12993:SF11">
    <property type="entry name" value="N-ACETYLGLUCOSAMINYL-PHOSPHATIDYLINOSITOL DE-N-ACETYLASE"/>
    <property type="match status" value="1"/>
</dbReference>
<dbReference type="EMBL" id="PDJD01000001">
    <property type="protein sequence ID" value="PFG21180.1"/>
    <property type="molecule type" value="Genomic_DNA"/>
</dbReference>
<dbReference type="PROSITE" id="PS51257">
    <property type="entry name" value="PROKAR_LIPOPROTEIN"/>
    <property type="match status" value="1"/>
</dbReference>
<keyword evidence="2" id="KW-1133">Transmembrane helix</keyword>
<keyword evidence="2" id="KW-0812">Transmembrane</keyword>
<dbReference type="SUPFAM" id="SSF102588">
    <property type="entry name" value="LmbE-like"/>
    <property type="match status" value="1"/>
</dbReference>
<dbReference type="OrthoDB" id="3514174at2"/>